<organism evidence="6 7">
    <name type="scientific">Paratrimastix pyriformis</name>
    <dbReference type="NCBI Taxonomy" id="342808"/>
    <lineage>
        <taxon>Eukaryota</taxon>
        <taxon>Metamonada</taxon>
        <taxon>Preaxostyla</taxon>
        <taxon>Paratrimastigidae</taxon>
        <taxon>Paratrimastix</taxon>
    </lineage>
</organism>
<reference evidence="6" key="1">
    <citation type="journal article" date="2022" name="bioRxiv">
        <title>Genomics of Preaxostyla Flagellates Illuminates Evolutionary Transitions and the Path Towards Mitochondrial Loss.</title>
        <authorList>
            <person name="Novak L.V.F."/>
            <person name="Treitli S.C."/>
            <person name="Pyrih J."/>
            <person name="Halakuc P."/>
            <person name="Pipaliya S.V."/>
            <person name="Vacek V."/>
            <person name="Brzon O."/>
            <person name="Soukal P."/>
            <person name="Eme L."/>
            <person name="Dacks J.B."/>
            <person name="Karnkowska A."/>
            <person name="Elias M."/>
            <person name="Hampl V."/>
        </authorList>
    </citation>
    <scope>NUCLEOTIDE SEQUENCE</scope>
    <source>
        <strain evidence="6">RCP-MX</strain>
    </source>
</reference>
<evidence type="ECO:0000256" key="1">
    <source>
        <dbReference type="ARBA" id="ARBA00010587"/>
    </source>
</evidence>
<evidence type="ECO:0000256" key="5">
    <source>
        <dbReference type="SAM" id="SignalP"/>
    </source>
</evidence>
<dbReference type="EMBL" id="JAPMOS010000102">
    <property type="protein sequence ID" value="KAJ4455556.1"/>
    <property type="molecule type" value="Genomic_DNA"/>
</dbReference>
<evidence type="ECO:0000256" key="3">
    <source>
        <dbReference type="ARBA" id="ARBA00023004"/>
    </source>
</evidence>
<keyword evidence="4" id="KW-0472">Membrane</keyword>
<feature type="transmembrane region" description="Helical" evidence="4">
    <location>
        <begin position="83"/>
        <end position="102"/>
    </location>
</feature>
<evidence type="ECO:0000313" key="7">
    <source>
        <dbReference type="Proteomes" id="UP001141327"/>
    </source>
</evidence>
<keyword evidence="4" id="KW-1133">Transmembrane helix</keyword>
<evidence type="ECO:0000313" key="6">
    <source>
        <dbReference type="EMBL" id="KAJ4455556.1"/>
    </source>
</evidence>
<feature type="signal peptide" evidence="5">
    <location>
        <begin position="1"/>
        <end position="25"/>
    </location>
</feature>
<comment type="similarity">
    <text evidence="1">Belongs to the hemerythrin family.</text>
</comment>
<sequence>MLRQLLLGAIANLTALHSVISYVQAASRLASYEDRELSLEASELRFMESAFRLDLTDGLDRITMVFTRLFDETLGSLLRSETVLFALSLAALLVSWLFLFRVNLVKGELTKTALMRALLPSSAFEAFGHTSLKALTPVNVGRLDELRAAMLDGLNATRDAIADEAPNEELVDTYGGALDAMRALFEAEEHLMSKHKMPHRINHHRAHAILLAQYGGPLEDLHRGHAEALERLTALLRDRAFLTHAAQMDGPLGHFLNRHGVY</sequence>
<dbReference type="InterPro" id="IPR035938">
    <property type="entry name" value="Hemerythrin-like_sf"/>
</dbReference>
<keyword evidence="7" id="KW-1185">Reference proteome</keyword>
<evidence type="ECO:0000256" key="4">
    <source>
        <dbReference type="SAM" id="Phobius"/>
    </source>
</evidence>
<keyword evidence="2" id="KW-0479">Metal-binding</keyword>
<proteinExistence type="inferred from homology"/>
<name>A0ABQ8UAW7_9EUKA</name>
<dbReference type="SUPFAM" id="SSF47188">
    <property type="entry name" value="Hemerythrin-like"/>
    <property type="match status" value="1"/>
</dbReference>
<evidence type="ECO:0000256" key="2">
    <source>
        <dbReference type="ARBA" id="ARBA00022723"/>
    </source>
</evidence>
<dbReference type="Gene3D" id="1.20.120.50">
    <property type="entry name" value="Hemerythrin-like"/>
    <property type="match status" value="1"/>
</dbReference>
<feature type="chain" id="PRO_5047362369" evidence="5">
    <location>
        <begin position="26"/>
        <end position="262"/>
    </location>
</feature>
<gene>
    <name evidence="6" type="ORF">PAPYR_9447</name>
</gene>
<protein>
    <submittedName>
        <fullName evidence="6">Uncharacterized protein</fullName>
    </submittedName>
</protein>
<dbReference type="Proteomes" id="UP001141327">
    <property type="component" value="Unassembled WGS sequence"/>
</dbReference>
<comment type="caution">
    <text evidence="6">The sequence shown here is derived from an EMBL/GenBank/DDBJ whole genome shotgun (WGS) entry which is preliminary data.</text>
</comment>
<keyword evidence="3" id="KW-0408">Iron</keyword>
<keyword evidence="5" id="KW-0732">Signal</keyword>
<accession>A0ABQ8UAW7</accession>
<keyword evidence="4" id="KW-0812">Transmembrane</keyword>